<organism evidence="2 3">
    <name type="scientific">Streptosporangium carneum</name>
    <dbReference type="NCBI Taxonomy" id="47481"/>
    <lineage>
        <taxon>Bacteria</taxon>
        <taxon>Bacillati</taxon>
        <taxon>Actinomycetota</taxon>
        <taxon>Actinomycetes</taxon>
        <taxon>Streptosporangiales</taxon>
        <taxon>Streptosporangiaceae</taxon>
        <taxon>Streptosporangium</taxon>
    </lineage>
</organism>
<reference evidence="2" key="2">
    <citation type="submission" date="2023-01" db="EMBL/GenBank/DDBJ databases">
        <authorList>
            <person name="Sun Q."/>
            <person name="Evtushenko L."/>
        </authorList>
    </citation>
    <scope>NUCLEOTIDE SEQUENCE</scope>
    <source>
        <strain evidence="2">VKM Ac-2007</strain>
    </source>
</reference>
<evidence type="ECO:0000259" key="1">
    <source>
        <dbReference type="PROSITE" id="PS51819"/>
    </source>
</evidence>
<dbReference type="InterPro" id="IPR037523">
    <property type="entry name" value="VOC_core"/>
</dbReference>
<evidence type="ECO:0000313" key="3">
    <source>
        <dbReference type="Proteomes" id="UP001143474"/>
    </source>
</evidence>
<gene>
    <name evidence="2" type="ORF">GCM10017600_78670</name>
</gene>
<dbReference type="AlphaFoldDB" id="A0A9W6MHQ5"/>
<dbReference type="Gene3D" id="3.10.180.10">
    <property type="entry name" value="2,3-Dihydroxybiphenyl 1,2-Dioxygenase, domain 1"/>
    <property type="match status" value="1"/>
</dbReference>
<dbReference type="EMBL" id="BSEV01000032">
    <property type="protein sequence ID" value="GLK14455.1"/>
    <property type="molecule type" value="Genomic_DNA"/>
</dbReference>
<dbReference type="SUPFAM" id="SSF54593">
    <property type="entry name" value="Glyoxalase/Bleomycin resistance protein/Dihydroxybiphenyl dioxygenase"/>
    <property type="match status" value="1"/>
</dbReference>
<dbReference type="RefSeq" id="WP_271222691.1">
    <property type="nucleotide sequence ID" value="NZ_BAAAVD010000069.1"/>
</dbReference>
<dbReference type="PROSITE" id="PS51819">
    <property type="entry name" value="VOC"/>
    <property type="match status" value="1"/>
</dbReference>
<protein>
    <recommendedName>
        <fullName evidence="1">VOC domain-containing protein</fullName>
    </recommendedName>
</protein>
<sequence>MRVTFDLPPVEASVSKLGNVLIPVDDMEGAIAFYSGALGLAVRFRDGDRFAALDGGGVTVALVGALERVAGDVTAPSYKVGDVALAVRELVEAGAKVVGEPETGPHEVRAVLRDPSGNVFVLYSPL</sequence>
<dbReference type="PANTHER" id="PTHR33993">
    <property type="entry name" value="GLYOXALASE-RELATED"/>
    <property type="match status" value="1"/>
</dbReference>
<dbReference type="PANTHER" id="PTHR33993:SF2">
    <property type="entry name" value="VOC DOMAIN-CONTAINING PROTEIN"/>
    <property type="match status" value="1"/>
</dbReference>
<dbReference type="InterPro" id="IPR029068">
    <property type="entry name" value="Glyas_Bleomycin-R_OHBP_Dase"/>
</dbReference>
<comment type="caution">
    <text evidence="2">The sequence shown here is derived from an EMBL/GenBank/DDBJ whole genome shotgun (WGS) entry which is preliminary data.</text>
</comment>
<dbReference type="Pfam" id="PF00903">
    <property type="entry name" value="Glyoxalase"/>
    <property type="match status" value="1"/>
</dbReference>
<dbReference type="InterPro" id="IPR052164">
    <property type="entry name" value="Anthracycline_SecMetBiosynth"/>
</dbReference>
<evidence type="ECO:0000313" key="2">
    <source>
        <dbReference type="EMBL" id="GLK14455.1"/>
    </source>
</evidence>
<proteinExistence type="predicted"/>
<accession>A0A9W6MHQ5</accession>
<dbReference type="InterPro" id="IPR004360">
    <property type="entry name" value="Glyas_Fos-R_dOase_dom"/>
</dbReference>
<keyword evidence="3" id="KW-1185">Reference proteome</keyword>
<dbReference type="Proteomes" id="UP001143474">
    <property type="component" value="Unassembled WGS sequence"/>
</dbReference>
<feature type="domain" description="VOC" evidence="1">
    <location>
        <begin position="16"/>
        <end position="125"/>
    </location>
</feature>
<name>A0A9W6MHQ5_9ACTN</name>
<reference evidence="2" key="1">
    <citation type="journal article" date="2014" name="Int. J. Syst. Evol. Microbiol.">
        <title>Complete genome sequence of Corynebacterium casei LMG S-19264T (=DSM 44701T), isolated from a smear-ripened cheese.</title>
        <authorList>
            <consortium name="US DOE Joint Genome Institute (JGI-PGF)"/>
            <person name="Walter F."/>
            <person name="Albersmeier A."/>
            <person name="Kalinowski J."/>
            <person name="Ruckert C."/>
        </authorList>
    </citation>
    <scope>NUCLEOTIDE SEQUENCE</scope>
    <source>
        <strain evidence="2">VKM Ac-2007</strain>
    </source>
</reference>